<organism evidence="2 3">
    <name type="scientific">Vanilla planifolia</name>
    <name type="common">Vanilla</name>
    <dbReference type="NCBI Taxonomy" id="51239"/>
    <lineage>
        <taxon>Eukaryota</taxon>
        <taxon>Viridiplantae</taxon>
        <taxon>Streptophyta</taxon>
        <taxon>Embryophyta</taxon>
        <taxon>Tracheophyta</taxon>
        <taxon>Spermatophyta</taxon>
        <taxon>Magnoliopsida</taxon>
        <taxon>Liliopsida</taxon>
        <taxon>Asparagales</taxon>
        <taxon>Orchidaceae</taxon>
        <taxon>Vanilloideae</taxon>
        <taxon>Vanilleae</taxon>
        <taxon>Vanilla</taxon>
    </lineage>
</organism>
<accession>A0A835Q9T4</accession>
<feature type="compositionally biased region" description="Low complexity" evidence="1">
    <location>
        <begin position="176"/>
        <end position="186"/>
    </location>
</feature>
<sequence>MEVFSSPKKSRSTLPEEGQRTSGKTEGVDNVDEGPFFDLEFTVPSDGKVVVGEVVGEDDETEEEEEEEEKDFNFTMASSGESEFRSMSPSDDVFFKGRLVPVEQNGGSMSDEDAFLKPQTAVSRLKSATRFRVFMLRLRKPKATAAEPNATASPKQSGFLFKFKVEEVPIVSLFSRDGSGRSQSGGTFSSPEDAGVAPSSTTEENNSSVSLNSMEVVQKYLGKIKPLYVRVSKKYVDKLRFSGQLVTGGLPVAVPSVGDEKGEAELIAAEKTGKTGEKMQKLAMPASLRVVYELLGKLKSSSSATVAAVSPPQRRDDSLIQQQDGIQSAIAHCKKSFAADSKESKSSLP</sequence>
<feature type="region of interest" description="Disordered" evidence="1">
    <location>
        <begin position="1"/>
        <end position="37"/>
    </location>
</feature>
<feature type="region of interest" description="Disordered" evidence="1">
    <location>
        <begin position="301"/>
        <end position="321"/>
    </location>
</feature>
<feature type="compositionally biased region" description="Low complexity" evidence="1">
    <location>
        <begin position="199"/>
        <end position="209"/>
    </location>
</feature>
<dbReference type="EMBL" id="JADCNM010000010">
    <property type="protein sequence ID" value="KAG0465377.1"/>
    <property type="molecule type" value="Genomic_DNA"/>
</dbReference>
<comment type="caution">
    <text evidence="2">The sequence shown here is derived from an EMBL/GenBank/DDBJ whole genome shotgun (WGS) entry which is preliminary data.</text>
</comment>
<evidence type="ECO:0000313" key="2">
    <source>
        <dbReference type="EMBL" id="KAG0465377.1"/>
    </source>
</evidence>
<dbReference type="OrthoDB" id="689803at2759"/>
<dbReference type="InterPro" id="IPR039619">
    <property type="entry name" value="MAKR2/5"/>
</dbReference>
<dbReference type="PANTHER" id="PTHR33929">
    <property type="entry name" value="MEMBRANE-ASSOCIATED KINASE REGULATOR 2-RELATED"/>
    <property type="match status" value="1"/>
</dbReference>
<feature type="region of interest" description="Disordered" evidence="1">
    <location>
        <begin position="176"/>
        <end position="209"/>
    </location>
</feature>
<evidence type="ECO:0000313" key="3">
    <source>
        <dbReference type="Proteomes" id="UP000639772"/>
    </source>
</evidence>
<dbReference type="Proteomes" id="UP000639772">
    <property type="component" value="Chromosome 10"/>
</dbReference>
<name>A0A835Q9T4_VANPL</name>
<feature type="region of interest" description="Disordered" evidence="1">
    <location>
        <begin position="55"/>
        <end position="89"/>
    </location>
</feature>
<reference evidence="2 3" key="1">
    <citation type="journal article" date="2020" name="Nat. Food">
        <title>A phased Vanilla planifolia genome enables genetic improvement of flavour and production.</title>
        <authorList>
            <person name="Hasing T."/>
            <person name="Tang H."/>
            <person name="Brym M."/>
            <person name="Khazi F."/>
            <person name="Huang T."/>
            <person name="Chambers A.H."/>
        </authorList>
    </citation>
    <scope>NUCLEOTIDE SEQUENCE [LARGE SCALE GENOMIC DNA]</scope>
    <source>
        <tissue evidence="2">Leaf</tissue>
    </source>
</reference>
<proteinExistence type="predicted"/>
<evidence type="ECO:0000256" key="1">
    <source>
        <dbReference type="SAM" id="MobiDB-lite"/>
    </source>
</evidence>
<gene>
    <name evidence="2" type="ORF">HPP92_019541</name>
</gene>
<evidence type="ECO:0008006" key="4">
    <source>
        <dbReference type="Google" id="ProtNLM"/>
    </source>
</evidence>
<protein>
    <recommendedName>
        <fullName evidence="4">Membrane-associated kinase regulator 2</fullName>
    </recommendedName>
</protein>
<dbReference type="GO" id="GO:0005886">
    <property type="term" value="C:plasma membrane"/>
    <property type="evidence" value="ECO:0007669"/>
    <property type="project" value="InterPro"/>
</dbReference>
<feature type="compositionally biased region" description="Acidic residues" evidence="1">
    <location>
        <begin position="55"/>
        <end position="70"/>
    </location>
</feature>
<feature type="compositionally biased region" description="Polar residues" evidence="1">
    <location>
        <begin position="75"/>
        <end position="89"/>
    </location>
</feature>
<dbReference type="AlphaFoldDB" id="A0A835Q9T4"/>
<dbReference type="PANTHER" id="PTHR33929:SF1">
    <property type="entry name" value="MEMBRANE-ASSOCIATED KINASE REGULATOR 2-RELATED"/>
    <property type="match status" value="1"/>
</dbReference>
<feature type="compositionally biased region" description="Low complexity" evidence="1">
    <location>
        <begin position="301"/>
        <end position="310"/>
    </location>
</feature>